<proteinExistence type="predicted"/>
<reference evidence="2" key="1">
    <citation type="journal article" date="2011" name="Proc. Natl. Acad. Sci. U.S.A.">
        <title>The genome of the fire ant Solenopsis invicta.</title>
        <authorList>
            <person name="Wurm Y."/>
            <person name="Wang J."/>
            <person name="Riba-Grognuz O."/>
            <person name="Corona M."/>
            <person name="Nygaard S."/>
            <person name="Hunt B.G."/>
            <person name="Ingram K.K."/>
            <person name="Falquet L."/>
            <person name="Nipitwattanaphon M."/>
            <person name="Gotzek D."/>
            <person name="Dijkstra M.B."/>
            <person name="Oettler J."/>
            <person name="Comtesse F."/>
            <person name="Shih C.J."/>
            <person name="Wu W.J."/>
            <person name="Yang C.C."/>
            <person name="Thomas J."/>
            <person name="Beaudoing E."/>
            <person name="Pradervand S."/>
            <person name="Flegel V."/>
            <person name="Cook E.D."/>
            <person name="Fabbretti R."/>
            <person name="Stockinger H."/>
            <person name="Long L."/>
            <person name="Farmerie W.G."/>
            <person name="Oakey J."/>
            <person name="Boomsma J.J."/>
            <person name="Pamilo P."/>
            <person name="Yi S.V."/>
            <person name="Heinze J."/>
            <person name="Goodisman M.A."/>
            <person name="Farinelli L."/>
            <person name="Harshman K."/>
            <person name="Hulo N."/>
            <person name="Cerutti L."/>
            <person name="Xenarios I."/>
            <person name="Shoemaker D."/>
            <person name="Keller L."/>
        </authorList>
    </citation>
    <scope>NUCLEOTIDE SEQUENCE [LARGE SCALE GENOMIC DNA]</scope>
</reference>
<dbReference type="SUPFAM" id="SSF53901">
    <property type="entry name" value="Thiolase-like"/>
    <property type="match status" value="1"/>
</dbReference>
<dbReference type="HOGENOM" id="CLU_2625104_0_0_1"/>
<sequence>MNAEYRNYICITLKHMVPLSKLAILRKSVHSRMFCVRKTPLMIGSVKSNLGHAEPASGFSQIVKAFGRTSSLTQSIHL</sequence>
<evidence type="ECO:0000259" key="1">
    <source>
        <dbReference type="Pfam" id="PF02801"/>
    </source>
</evidence>
<protein>
    <recommendedName>
        <fullName evidence="1">Beta-ketoacyl synthase C-terminal domain-containing protein</fullName>
    </recommendedName>
</protein>
<evidence type="ECO:0000313" key="2">
    <source>
        <dbReference type="EMBL" id="EFZ10554.1"/>
    </source>
</evidence>
<gene>
    <name evidence="2" type="ORF">SINV_03718</name>
</gene>
<feature type="domain" description="Beta-ketoacyl synthase C-terminal" evidence="1">
    <location>
        <begin position="32"/>
        <end position="66"/>
    </location>
</feature>
<dbReference type="Pfam" id="PF02801">
    <property type="entry name" value="Ketoacyl-synt_C"/>
    <property type="match status" value="1"/>
</dbReference>
<dbReference type="GO" id="GO:0016746">
    <property type="term" value="F:acyltransferase activity"/>
    <property type="evidence" value="ECO:0007669"/>
    <property type="project" value="InterPro"/>
</dbReference>
<dbReference type="AlphaFoldDB" id="E9J9E6"/>
<name>E9J9E6_SOLIN</name>
<dbReference type="EMBL" id="GL769293">
    <property type="protein sequence ID" value="EFZ10554.1"/>
    <property type="molecule type" value="Genomic_DNA"/>
</dbReference>
<accession>E9J9E6</accession>
<dbReference type="Gene3D" id="3.40.47.10">
    <property type="match status" value="1"/>
</dbReference>
<dbReference type="InterPro" id="IPR016039">
    <property type="entry name" value="Thiolase-like"/>
</dbReference>
<dbReference type="InterPro" id="IPR014031">
    <property type="entry name" value="Ketoacyl_synth_C"/>
</dbReference>
<organism>
    <name type="scientific">Solenopsis invicta</name>
    <name type="common">Red imported fire ant</name>
    <name type="synonym">Solenopsis wagneri</name>
    <dbReference type="NCBI Taxonomy" id="13686"/>
    <lineage>
        <taxon>Eukaryota</taxon>
        <taxon>Metazoa</taxon>
        <taxon>Ecdysozoa</taxon>
        <taxon>Arthropoda</taxon>
        <taxon>Hexapoda</taxon>
        <taxon>Insecta</taxon>
        <taxon>Pterygota</taxon>
        <taxon>Neoptera</taxon>
        <taxon>Endopterygota</taxon>
        <taxon>Hymenoptera</taxon>
        <taxon>Apocrita</taxon>
        <taxon>Aculeata</taxon>
        <taxon>Formicoidea</taxon>
        <taxon>Formicidae</taxon>
        <taxon>Myrmicinae</taxon>
        <taxon>Solenopsis</taxon>
    </lineage>
</organism>
<feature type="non-terminal residue" evidence="2">
    <location>
        <position position="78"/>
    </location>
</feature>